<dbReference type="Proteomes" id="UP000886289">
    <property type="component" value="Unassembled WGS sequence"/>
</dbReference>
<proteinExistence type="predicted"/>
<protein>
    <submittedName>
        <fullName evidence="1">Uncharacterized protein</fullName>
    </submittedName>
</protein>
<dbReference type="AlphaFoldDB" id="A0A7C0U3B3"/>
<name>A0A7C0U3B3_DESA2</name>
<organism evidence="1">
    <name type="scientific">Desulfofervidus auxilii</name>
    <dbReference type="NCBI Taxonomy" id="1621989"/>
    <lineage>
        <taxon>Bacteria</taxon>
        <taxon>Pseudomonadati</taxon>
        <taxon>Thermodesulfobacteriota</taxon>
        <taxon>Candidatus Desulfofervidia</taxon>
        <taxon>Candidatus Desulfofervidales</taxon>
        <taxon>Candidatus Desulfofervidaceae</taxon>
        <taxon>Candidatus Desulfofervidus</taxon>
    </lineage>
</organism>
<gene>
    <name evidence="1" type="ORF">ENG63_06730</name>
</gene>
<feature type="non-terminal residue" evidence="1">
    <location>
        <position position="76"/>
    </location>
</feature>
<comment type="caution">
    <text evidence="1">The sequence shown here is derived from an EMBL/GenBank/DDBJ whole genome shotgun (WGS) entry which is preliminary data.</text>
</comment>
<sequence>MTTYICTCGISIITKRNIDFEKIKGIPLTQWEKYGTDIELIKEQVLSELQNISLSQDLNDTSAEIKSLIKMGLKPN</sequence>
<dbReference type="EMBL" id="DRBS01000252">
    <property type="protein sequence ID" value="HDD44535.1"/>
    <property type="molecule type" value="Genomic_DNA"/>
</dbReference>
<reference evidence="1" key="1">
    <citation type="journal article" date="2020" name="mSystems">
        <title>Genome- and Community-Level Interaction Insights into Carbon Utilization and Element Cycling Functions of Hydrothermarchaeota in Hydrothermal Sediment.</title>
        <authorList>
            <person name="Zhou Z."/>
            <person name="Liu Y."/>
            <person name="Xu W."/>
            <person name="Pan J."/>
            <person name="Luo Z.H."/>
            <person name="Li M."/>
        </authorList>
    </citation>
    <scope>NUCLEOTIDE SEQUENCE [LARGE SCALE GENOMIC DNA]</scope>
    <source>
        <strain evidence="1">HyVt-233</strain>
    </source>
</reference>
<accession>A0A7C0U3B3</accession>
<evidence type="ECO:0000313" key="1">
    <source>
        <dbReference type="EMBL" id="HDD44535.1"/>
    </source>
</evidence>